<evidence type="ECO:0000313" key="1">
    <source>
        <dbReference type="EMBL" id="KAG6645577.1"/>
    </source>
</evidence>
<organism evidence="1 2">
    <name type="scientific">Carya illinoinensis</name>
    <name type="common">Pecan</name>
    <dbReference type="NCBI Taxonomy" id="32201"/>
    <lineage>
        <taxon>Eukaryota</taxon>
        <taxon>Viridiplantae</taxon>
        <taxon>Streptophyta</taxon>
        <taxon>Embryophyta</taxon>
        <taxon>Tracheophyta</taxon>
        <taxon>Spermatophyta</taxon>
        <taxon>Magnoliopsida</taxon>
        <taxon>eudicotyledons</taxon>
        <taxon>Gunneridae</taxon>
        <taxon>Pentapetalae</taxon>
        <taxon>rosids</taxon>
        <taxon>fabids</taxon>
        <taxon>Fagales</taxon>
        <taxon>Juglandaceae</taxon>
        <taxon>Carya</taxon>
    </lineage>
</organism>
<reference evidence="1" key="1">
    <citation type="submission" date="2020-12" db="EMBL/GenBank/DDBJ databases">
        <title>WGS assembly of Carya illinoinensis cv. Pawnee.</title>
        <authorList>
            <person name="Platts A."/>
            <person name="Shu S."/>
            <person name="Wright S."/>
            <person name="Barry K."/>
            <person name="Edger P."/>
            <person name="Pires J.C."/>
            <person name="Schmutz J."/>
        </authorList>
    </citation>
    <scope>NUCLEOTIDE SEQUENCE</scope>
    <source>
        <tissue evidence="1">Leaf</tissue>
    </source>
</reference>
<dbReference type="EMBL" id="CM031816">
    <property type="protein sequence ID" value="KAG6645577.1"/>
    <property type="molecule type" value="Genomic_DNA"/>
</dbReference>
<proteinExistence type="predicted"/>
<dbReference type="Proteomes" id="UP000811609">
    <property type="component" value="Chromosome 8"/>
</dbReference>
<protein>
    <submittedName>
        <fullName evidence="1">Uncharacterized protein</fullName>
    </submittedName>
</protein>
<sequence>MQILPVRFALTLMDRILLLLRCDSPRLGRGALIAVVIDGGVATRANDFAGRKARTHDWETVVERDNGRMRGFDGSKP</sequence>
<keyword evidence="2" id="KW-1185">Reference proteome</keyword>
<evidence type="ECO:0000313" key="2">
    <source>
        <dbReference type="Proteomes" id="UP000811609"/>
    </source>
</evidence>
<accession>A0A8T1PW20</accession>
<dbReference type="AlphaFoldDB" id="A0A8T1PW20"/>
<gene>
    <name evidence="1" type="ORF">CIPAW_08G131600</name>
</gene>
<comment type="caution">
    <text evidence="1">The sequence shown here is derived from an EMBL/GenBank/DDBJ whole genome shotgun (WGS) entry which is preliminary data.</text>
</comment>
<name>A0A8T1PW20_CARIL</name>